<dbReference type="InterPro" id="IPR003439">
    <property type="entry name" value="ABC_transporter-like_ATP-bd"/>
</dbReference>
<evidence type="ECO:0000256" key="6">
    <source>
        <dbReference type="ARBA" id="ARBA00022737"/>
    </source>
</evidence>
<keyword evidence="5" id="KW-0997">Cell inner membrane</keyword>
<dbReference type="PANTHER" id="PTHR43776">
    <property type="entry name" value="TRANSPORT ATP-BINDING PROTEIN"/>
    <property type="match status" value="1"/>
</dbReference>
<dbReference type="InterPro" id="IPR013563">
    <property type="entry name" value="Oligopep_ABC_C"/>
</dbReference>
<dbReference type="PROSITE" id="PS50893">
    <property type="entry name" value="ABC_TRANSPORTER_2"/>
    <property type="match status" value="2"/>
</dbReference>
<evidence type="ECO:0000256" key="11">
    <source>
        <dbReference type="ARBA" id="ARBA00023136"/>
    </source>
</evidence>
<comment type="caution">
    <text evidence="19">The sequence shown here is derived from an EMBL/GenBank/DDBJ whole genome shotgun (WGS) entry which is preliminary data.</text>
</comment>
<dbReference type="InterPro" id="IPR017871">
    <property type="entry name" value="ABC_transporter-like_CS"/>
</dbReference>
<evidence type="ECO:0000313" key="19">
    <source>
        <dbReference type="EMBL" id="NEI74351.1"/>
    </source>
</evidence>
<dbReference type="NCBIfam" id="NF008453">
    <property type="entry name" value="PRK11308.1"/>
    <property type="match status" value="2"/>
</dbReference>
<evidence type="ECO:0000259" key="18">
    <source>
        <dbReference type="PROSITE" id="PS50893"/>
    </source>
</evidence>
<dbReference type="CDD" id="cd03257">
    <property type="entry name" value="ABC_NikE_OppD_transporters"/>
    <property type="match status" value="2"/>
</dbReference>
<evidence type="ECO:0000256" key="1">
    <source>
        <dbReference type="ARBA" id="ARBA00004417"/>
    </source>
</evidence>
<evidence type="ECO:0000256" key="8">
    <source>
        <dbReference type="ARBA" id="ARBA00022801"/>
    </source>
</evidence>
<feature type="domain" description="ABC transporter" evidence="18">
    <location>
        <begin position="313"/>
        <end position="563"/>
    </location>
</feature>
<comment type="catalytic activity">
    <reaction evidence="16">
        <text>glutathione(out) + ATP + H2O = glutathione(in) + ADP + phosphate + H(+)</text>
        <dbReference type="Rhea" id="RHEA:29791"/>
        <dbReference type="ChEBI" id="CHEBI:15377"/>
        <dbReference type="ChEBI" id="CHEBI:15378"/>
        <dbReference type="ChEBI" id="CHEBI:30616"/>
        <dbReference type="ChEBI" id="CHEBI:43474"/>
        <dbReference type="ChEBI" id="CHEBI:57925"/>
        <dbReference type="ChEBI" id="CHEBI:456216"/>
        <dbReference type="EC" id="7.4.2.10"/>
    </reaction>
</comment>
<dbReference type="SUPFAM" id="SSF52540">
    <property type="entry name" value="P-loop containing nucleoside triphosphate hydrolases"/>
    <property type="match status" value="2"/>
</dbReference>
<evidence type="ECO:0000256" key="12">
    <source>
        <dbReference type="ARBA" id="ARBA00037530"/>
    </source>
</evidence>
<dbReference type="InterPro" id="IPR003593">
    <property type="entry name" value="AAA+_ATPase"/>
</dbReference>
<evidence type="ECO:0000256" key="15">
    <source>
        <dbReference type="ARBA" id="ARBA00041187"/>
    </source>
</evidence>
<gene>
    <name evidence="19" type="ORF">GR212_32870</name>
</gene>
<sequence>MTTNAAQTIDPNRQPVLSVSHLTTSFLVDGEWRSVVKDISFDVMPGETVAIVGESGSGKSVTSLSIMRLLARASSRIEGSIGLNGRDLLSLPEAEMRRVRGKDIAMIFQEPMTSLNPIFTIGRQISEALTCHGNLSRVDAKAETIRLLEKVRIPNASSRFDEYPHQFSGGMRQRVMIAMALASRPKLLIADEPTTALDVTIQGQILDLIKVLQEEEGMSVLFITHDMGVVAEISDRTIVMYRGEAVETGRTDDIFHRGRHPYTRALLSAVPRLGSMKDQPQPLRFPSVDIHTGERSEPKPLADTVDHGKTPVLEVKNLVARFDLRGGLLGRPTGAIHAVENVSFALSQGETLSLVGESGCGKSTTGRSIMRLIDPRSGEIRLDGYDVMKLNAVELRRMRRSIQMIFQDPFASLNPRMTIGAAVAEPFIEHRLGSRGEAREKAADLLERVGLKADMMSRYPHEFSGGQRQRICIARALALDPKVIVADESVSALDVSIKAQVCNLLMDLQQSLNLSYLFISHDMAVVERVSHRVAVMYLGEIVEIGPRASVFENPQHPYTRKLMAAVPVPDPSRRGIRRNLAVDELKSAVRPVGYITPRRQYREVSNGHLVRMEEVA</sequence>
<comment type="subcellular location">
    <subcellularLocation>
        <location evidence="1">Cell inner membrane</location>
        <topology evidence="1">Peripheral membrane protein</topology>
    </subcellularLocation>
</comment>
<dbReference type="Pfam" id="PF08352">
    <property type="entry name" value="oligo_HPY"/>
    <property type="match status" value="2"/>
</dbReference>
<feature type="region of interest" description="Disordered" evidence="17">
    <location>
        <begin position="287"/>
        <end position="306"/>
    </location>
</feature>
<dbReference type="EC" id="7.4.2.10" evidence="14"/>
<dbReference type="NCBIfam" id="NF007739">
    <property type="entry name" value="PRK10419.1"/>
    <property type="match status" value="2"/>
</dbReference>
<keyword evidence="10" id="KW-1278">Translocase</keyword>
<protein>
    <recommendedName>
        <fullName evidence="15">Glutathione import ATP-binding protein GsiA</fullName>
        <ecNumber evidence="14">7.4.2.10</ecNumber>
    </recommendedName>
</protein>
<dbReference type="GO" id="GO:0016887">
    <property type="term" value="F:ATP hydrolysis activity"/>
    <property type="evidence" value="ECO:0007669"/>
    <property type="project" value="InterPro"/>
</dbReference>
<keyword evidence="4" id="KW-1003">Cell membrane</keyword>
<evidence type="ECO:0000256" key="17">
    <source>
        <dbReference type="SAM" id="MobiDB-lite"/>
    </source>
</evidence>
<evidence type="ECO:0000256" key="16">
    <source>
        <dbReference type="ARBA" id="ARBA00047640"/>
    </source>
</evidence>
<comment type="function">
    <text evidence="12">Part of the ABC transporter complex GsiABCD involved in glutathione import. Responsible for energy coupling to the transport system.</text>
</comment>
<reference evidence="19 20" key="1">
    <citation type="submission" date="2019-12" db="EMBL/GenBank/DDBJ databases">
        <title>Rhizobium genotypes associated with high levels of biological nitrogen fixation by grain legumes in a temperate-maritime cropping system.</title>
        <authorList>
            <person name="Maluk M."/>
            <person name="Francesc Ferrando Molina F."/>
            <person name="Lopez Del Egido L."/>
            <person name="Lafos M."/>
            <person name="Langarica-Fuentes A."/>
            <person name="Gebre Yohannes G."/>
            <person name="Young M.W."/>
            <person name="Martin P."/>
            <person name="Gantlett R."/>
            <person name="Kenicer G."/>
            <person name="Hawes C."/>
            <person name="Begg G.S."/>
            <person name="Quilliam R.S."/>
            <person name="Squire G.R."/>
            <person name="Poole P.S."/>
            <person name="Young P.W."/>
            <person name="Iannetta P.M."/>
            <person name="James E.K."/>
        </authorList>
    </citation>
    <scope>NUCLEOTIDE SEQUENCE [LARGE SCALE GENOMIC DNA]</scope>
    <source>
        <strain evidence="19 20">JHI1118</strain>
    </source>
</reference>
<proteinExistence type="inferred from homology"/>
<evidence type="ECO:0000256" key="14">
    <source>
        <dbReference type="ARBA" id="ARBA00039050"/>
    </source>
</evidence>
<keyword evidence="9 19" id="KW-0067">ATP-binding</keyword>
<dbReference type="PROSITE" id="PS00211">
    <property type="entry name" value="ABC_TRANSPORTER_1"/>
    <property type="match status" value="2"/>
</dbReference>
<dbReference type="RefSeq" id="WP_163993515.1">
    <property type="nucleotide sequence ID" value="NZ_WUEY01000029.1"/>
</dbReference>
<evidence type="ECO:0000256" key="7">
    <source>
        <dbReference type="ARBA" id="ARBA00022741"/>
    </source>
</evidence>
<dbReference type="Gene3D" id="3.40.50.300">
    <property type="entry name" value="P-loop containing nucleotide triphosphate hydrolases"/>
    <property type="match status" value="2"/>
</dbReference>
<dbReference type="EMBL" id="WUEY01000029">
    <property type="protein sequence ID" value="NEI74351.1"/>
    <property type="molecule type" value="Genomic_DNA"/>
</dbReference>
<comment type="similarity">
    <text evidence="13">Belongs to the ABC transporter superfamily. Glutathione importer (TC 3.A.1.5.11) family.</text>
</comment>
<dbReference type="GO" id="GO:0055085">
    <property type="term" value="P:transmembrane transport"/>
    <property type="evidence" value="ECO:0007669"/>
    <property type="project" value="UniProtKB-ARBA"/>
</dbReference>
<evidence type="ECO:0000256" key="9">
    <source>
        <dbReference type="ARBA" id="ARBA00022840"/>
    </source>
</evidence>
<dbReference type="GO" id="GO:0005524">
    <property type="term" value="F:ATP binding"/>
    <property type="evidence" value="ECO:0007669"/>
    <property type="project" value="UniProtKB-KW"/>
</dbReference>
<dbReference type="SMART" id="SM00382">
    <property type="entry name" value="AAA"/>
    <property type="match status" value="2"/>
</dbReference>
<dbReference type="GO" id="GO:0015833">
    <property type="term" value="P:peptide transport"/>
    <property type="evidence" value="ECO:0007669"/>
    <property type="project" value="InterPro"/>
</dbReference>
<evidence type="ECO:0000256" key="3">
    <source>
        <dbReference type="ARBA" id="ARBA00022448"/>
    </source>
</evidence>
<accession>A0A6L9UG99</accession>
<evidence type="ECO:0000313" key="20">
    <source>
        <dbReference type="Proteomes" id="UP000483035"/>
    </source>
</evidence>
<evidence type="ECO:0000256" key="10">
    <source>
        <dbReference type="ARBA" id="ARBA00022967"/>
    </source>
</evidence>
<keyword evidence="7" id="KW-0547">Nucleotide-binding</keyword>
<dbReference type="InterPro" id="IPR027417">
    <property type="entry name" value="P-loop_NTPase"/>
</dbReference>
<organism evidence="19 20">
    <name type="scientific">Rhizobium lusitanum</name>
    <dbReference type="NCBI Taxonomy" id="293958"/>
    <lineage>
        <taxon>Bacteria</taxon>
        <taxon>Pseudomonadati</taxon>
        <taxon>Pseudomonadota</taxon>
        <taxon>Alphaproteobacteria</taxon>
        <taxon>Hyphomicrobiales</taxon>
        <taxon>Rhizobiaceae</taxon>
        <taxon>Rhizobium/Agrobacterium group</taxon>
        <taxon>Rhizobium</taxon>
    </lineage>
</organism>
<dbReference type="PANTHER" id="PTHR43776:SF15">
    <property type="entry name" value="GLUTATHIONE IMPORT ATP-BINDING PROTEIN GSIA"/>
    <property type="match status" value="1"/>
</dbReference>
<evidence type="ECO:0000256" key="2">
    <source>
        <dbReference type="ARBA" id="ARBA00011469"/>
    </source>
</evidence>
<evidence type="ECO:0000256" key="5">
    <source>
        <dbReference type="ARBA" id="ARBA00022519"/>
    </source>
</evidence>
<dbReference type="FunFam" id="3.40.50.300:FF:000016">
    <property type="entry name" value="Oligopeptide ABC transporter ATP-binding component"/>
    <property type="match status" value="2"/>
</dbReference>
<comment type="subunit">
    <text evidence="2">The complex is composed of two ATP-binding proteins (GsiA), two transmembrane proteins (GsiC and GsiD) and a solute-binding protein (GsiB).</text>
</comment>
<dbReference type="AlphaFoldDB" id="A0A6L9UG99"/>
<evidence type="ECO:0000256" key="4">
    <source>
        <dbReference type="ARBA" id="ARBA00022475"/>
    </source>
</evidence>
<dbReference type="Proteomes" id="UP000483035">
    <property type="component" value="Unassembled WGS sequence"/>
</dbReference>
<evidence type="ECO:0000256" key="13">
    <source>
        <dbReference type="ARBA" id="ARBA00038416"/>
    </source>
</evidence>
<feature type="compositionally biased region" description="Basic and acidic residues" evidence="17">
    <location>
        <begin position="291"/>
        <end position="306"/>
    </location>
</feature>
<feature type="domain" description="ABC transporter" evidence="18">
    <location>
        <begin position="17"/>
        <end position="267"/>
    </location>
</feature>
<keyword evidence="8" id="KW-0378">Hydrolase</keyword>
<keyword evidence="11" id="KW-0472">Membrane</keyword>
<name>A0A6L9UG99_9HYPH</name>
<dbReference type="InterPro" id="IPR050319">
    <property type="entry name" value="ABC_transp_ATP-bind"/>
</dbReference>
<dbReference type="Pfam" id="PF00005">
    <property type="entry name" value="ABC_tran"/>
    <property type="match status" value="2"/>
</dbReference>
<keyword evidence="3" id="KW-0813">Transport</keyword>
<keyword evidence="6" id="KW-0677">Repeat</keyword>
<dbReference type="GO" id="GO:0005886">
    <property type="term" value="C:plasma membrane"/>
    <property type="evidence" value="ECO:0007669"/>
    <property type="project" value="UniProtKB-SubCell"/>
</dbReference>